<evidence type="ECO:0000256" key="1">
    <source>
        <dbReference type="SAM" id="MobiDB-lite"/>
    </source>
</evidence>
<feature type="region of interest" description="Disordered" evidence="1">
    <location>
        <begin position="32"/>
        <end position="53"/>
    </location>
</feature>
<dbReference type="Proteomes" id="UP000000763">
    <property type="component" value="Chromosome 4"/>
</dbReference>
<dbReference type="AlphaFoldDB" id="Q7XJY9"/>
<proteinExistence type="predicted"/>
<accession>Q7XJY9</accession>
<evidence type="ECO:0000313" key="2">
    <source>
        <dbReference type="EMBL" id="CAE05943.3"/>
    </source>
</evidence>
<reference evidence="3" key="2">
    <citation type="journal article" date="2008" name="Nucleic Acids Res.">
        <title>The rice annotation project database (RAP-DB): 2008 update.</title>
        <authorList>
            <consortium name="The rice annotation project (RAP)"/>
        </authorList>
    </citation>
    <scope>GENOME REANNOTATION</scope>
    <source>
        <strain evidence="3">cv. Nipponbare</strain>
    </source>
</reference>
<sequence>MAHEENCEGELFQTEGPRLLGGFSIIWLTPYGKSKSSSHKHTTYKVQSGKQYP</sequence>
<organism evidence="2 3">
    <name type="scientific">Oryza sativa subsp. japonica</name>
    <name type="common">Rice</name>
    <dbReference type="NCBI Taxonomy" id="39947"/>
    <lineage>
        <taxon>Eukaryota</taxon>
        <taxon>Viridiplantae</taxon>
        <taxon>Streptophyta</taxon>
        <taxon>Embryophyta</taxon>
        <taxon>Tracheophyta</taxon>
        <taxon>Spermatophyta</taxon>
        <taxon>Magnoliopsida</taxon>
        <taxon>Liliopsida</taxon>
        <taxon>Poales</taxon>
        <taxon>Poaceae</taxon>
        <taxon>BOP clade</taxon>
        <taxon>Oryzoideae</taxon>
        <taxon>Oryzeae</taxon>
        <taxon>Oryzinae</taxon>
        <taxon>Oryza</taxon>
        <taxon>Oryza sativa</taxon>
    </lineage>
</organism>
<dbReference type="EMBL" id="AL731628">
    <property type="protein sequence ID" value="CAE05943.3"/>
    <property type="molecule type" value="Genomic_DNA"/>
</dbReference>
<gene>
    <name evidence="2" type="primary">OSJNBb0088C09.2</name>
</gene>
<name>Q7XJY9_ORYSJ</name>
<protein>
    <submittedName>
        <fullName evidence="2">OSJNBb0088C09.2 protein</fullName>
    </submittedName>
</protein>
<evidence type="ECO:0000313" key="3">
    <source>
        <dbReference type="Proteomes" id="UP000000763"/>
    </source>
</evidence>
<reference evidence="3" key="1">
    <citation type="journal article" date="2005" name="Nature">
        <title>The map-based sequence of the rice genome.</title>
        <authorList>
            <consortium name="International rice genome sequencing project (IRGSP)"/>
            <person name="Matsumoto T."/>
            <person name="Wu J."/>
            <person name="Kanamori H."/>
            <person name="Katayose Y."/>
            <person name="Fujisawa M."/>
            <person name="Namiki N."/>
            <person name="Mizuno H."/>
            <person name="Yamamoto K."/>
            <person name="Antonio B.A."/>
            <person name="Baba T."/>
            <person name="Sakata K."/>
            <person name="Nagamura Y."/>
            <person name="Aoki H."/>
            <person name="Arikawa K."/>
            <person name="Arita K."/>
            <person name="Bito T."/>
            <person name="Chiden Y."/>
            <person name="Fujitsuka N."/>
            <person name="Fukunaka R."/>
            <person name="Hamada M."/>
            <person name="Harada C."/>
            <person name="Hayashi A."/>
            <person name="Hijishita S."/>
            <person name="Honda M."/>
            <person name="Hosokawa S."/>
            <person name="Ichikawa Y."/>
            <person name="Idonuma A."/>
            <person name="Iijima M."/>
            <person name="Ikeda M."/>
            <person name="Ikeno M."/>
            <person name="Ito K."/>
            <person name="Ito S."/>
            <person name="Ito T."/>
            <person name="Ito Y."/>
            <person name="Ito Y."/>
            <person name="Iwabuchi A."/>
            <person name="Kamiya K."/>
            <person name="Karasawa W."/>
            <person name="Kurita K."/>
            <person name="Katagiri S."/>
            <person name="Kikuta A."/>
            <person name="Kobayashi H."/>
            <person name="Kobayashi N."/>
            <person name="Machita K."/>
            <person name="Maehara T."/>
            <person name="Masukawa M."/>
            <person name="Mizubayashi T."/>
            <person name="Mukai Y."/>
            <person name="Nagasaki H."/>
            <person name="Nagata Y."/>
            <person name="Naito S."/>
            <person name="Nakashima M."/>
            <person name="Nakama Y."/>
            <person name="Nakamichi Y."/>
            <person name="Nakamura M."/>
            <person name="Meguro A."/>
            <person name="Negishi M."/>
            <person name="Ohta I."/>
            <person name="Ohta T."/>
            <person name="Okamoto M."/>
            <person name="Ono N."/>
            <person name="Saji S."/>
            <person name="Sakaguchi M."/>
            <person name="Sakai K."/>
            <person name="Shibata M."/>
            <person name="Shimokawa T."/>
            <person name="Song J."/>
            <person name="Takazaki Y."/>
            <person name="Terasawa K."/>
            <person name="Tsugane M."/>
            <person name="Tsuji K."/>
            <person name="Ueda S."/>
            <person name="Waki K."/>
            <person name="Yamagata H."/>
            <person name="Yamamoto M."/>
            <person name="Yamamoto S."/>
            <person name="Yamane H."/>
            <person name="Yoshiki S."/>
            <person name="Yoshihara R."/>
            <person name="Yukawa K."/>
            <person name="Zhong H."/>
            <person name="Yano M."/>
            <person name="Yuan Q."/>
            <person name="Ouyang S."/>
            <person name="Liu J."/>
            <person name="Jones K.M."/>
            <person name="Gansberger K."/>
            <person name="Moffat K."/>
            <person name="Hill J."/>
            <person name="Bera J."/>
            <person name="Fadrosh D."/>
            <person name="Jin S."/>
            <person name="Johri S."/>
            <person name="Kim M."/>
            <person name="Overton L."/>
            <person name="Reardon M."/>
            <person name="Tsitrin T."/>
            <person name="Vuong H."/>
            <person name="Weaver B."/>
            <person name="Ciecko A."/>
            <person name="Tallon L."/>
            <person name="Jackson J."/>
            <person name="Pai G."/>
            <person name="Aken S.V."/>
            <person name="Utterback T."/>
            <person name="Reidmuller S."/>
            <person name="Feldblyum T."/>
            <person name="Hsiao J."/>
            <person name="Zismann V."/>
            <person name="Iobst S."/>
            <person name="de Vazeille A.R."/>
            <person name="Buell C.R."/>
            <person name="Ying K."/>
            <person name="Li Y."/>
            <person name="Lu T."/>
            <person name="Huang Y."/>
            <person name="Zhao Q."/>
            <person name="Feng Q."/>
            <person name="Zhang L."/>
            <person name="Zhu J."/>
            <person name="Weng Q."/>
            <person name="Mu J."/>
            <person name="Lu Y."/>
            <person name="Fan D."/>
            <person name="Liu Y."/>
            <person name="Guan J."/>
            <person name="Zhang Y."/>
            <person name="Yu S."/>
            <person name="Liu X."/>
            <person name="Zhang Y."/>
            <person name="Hong G."/>
            <person name="Han B."/>
            <person name="Choisne N."/>
            <person name="Demange N."/>
            <person name="Orjeda G."/>
            <person name="Samain S."/>
            <person name="Cattolico L."/>
            <person name="Pelletier E."/>
            <person name="Couloux A."/>
            <person name="Segurens B."/>
            <person name="Wincker P."/>
            <person name="D'Hont A."/>
            <person name="Scarpelli C."/>
            <person name="Weissenbach J."/>
            <person name="Salanoubat M."/>
            <person name="Quetier F."/>
            <person name="Yu Y."/>
            <person name="Kim H.R."/>
            <person name="Rambo T."/>
            <person name="Currie J."/>
            <person name="Collura K."/>
            <person name="Luo M."/>
            <person name="Yang T."/>
            <person name="Ammiraju J.S.S."/>
            <person name="Engler F."/>
            <person name="Soderlund C."/>
            <person name="Wing R.A."/>
            <person name="Palmer L.E."/>
            <person name="de la Bastide M."/>
            <person name="Spiegel L."/>
            <person name="Nascimento L."/>
            <person name="Zutavern T."/>
            <person name="O'Shaughnessy A."/>
            <person name="Dike S."/>
            <person name="Dedhia N."/>
            <person name="Preston R."/>
            <person name="Balija V."/>
            <person name="McCombie W.R."/>
            <person name="Chow T."/>
            <person name="Chen H."/>
            <person name="Chung M."/>
            <person name="Chen C."/>
            <person name="Shaw J."/>
            <person name="Wu H."/>
            <person name="Hsiao K."/>
            <person name="Chao Y."/>
            <person name="Chu M."/>
            <person name="Cheng C."/>
            <person name="Hour A."/>
            <person name="Lee P."/>
            <person name="Lin S."/>
            <person name="Lin Y."/>
            <person name="Liou J."/>
            <person name="Liu S."/>
            <person name="Hsing Y."/>
            <person name="Raghuvanshi S."/>
            <person name="Mohanty A."/>
            <person name="Bharti A.K."/>
            <person name="Gaur A."/>
            <person name="Gupta V."/>
            <person name="Kumar D."/>
            <person name="Ravi V."/>
            <person name="Vij S."/>
            <person name="Kapur A."/>
            <person name="Khurana P."/>
            <person name="Khurana P."/>
            <person name="Khurana J.P."/>
            <person name="Tyagi A.K."/>
            <person name="Gaikwad K."/>
            <person name="Singh A."/>
            <person name="Dalal V."/>
            <person name="Srivastava S."/>
            <person name="Dixit A."/>
            <person name="Pal A.K."/>
            <person name="Ghazi I.A."/>
            <person name="Yadav M."/>
            <person name="Pandit A."/>
            <person name="Bhargava A."/>
            <person name="Sureshbabu K."/>
            <person name="Batra K."/>
            <person name="Sharma T.R."/>
            <person name="Mohapatra T."/>
            <person name="Singh N.K."/>
            <person name="Messing J."/>
            <person name="Nelson A.B."/>
            <person name="Fuks G."/>
            <person name="Kavchok S."/>
            <person name="Keizer G."/>
            <person name="Linton E."/>
            <person name="Llaca V."/>
            <person name="Song R."/>
            <person name="Tanyolac B."/>
            <person name="Young S."/>
            <person name="Ho-Il K."/>
            <person name="Hahn J.H."/>
            <person name="Sangsakoo G."/>
            <person name="Vanavichit A."/>
            <person name="de Mattos Luiz.A.T."/>
            <person name="Zimmer P.D."/>
            <person name="Malone G."/>
            <person name="Dellagostin O."/>
            <person name="de Oliveira A.C."/>
            <person name="Bevan M."/>
            <person name="Bancroft I."/>
            <person name="Minx P."/>
            <person name="Cordum H."/>
            <person name="Wilson R."/>
            <person name="Cheng Z."/>
            <person name="Jin W."/>
            <person name="Jiang J."/>
            <person name="Leong S.A."/>
            <person name="Iwama H."/>
            <person name="Gojobori T."/>
            <person name="Itoh T."/>
            <person name="Niimura Y."/>
            <person name="Fujii Y."/>
            <person name="Habara T."/>
            <person name="Sakai H."/>
            <person name="Sato Y."/>
            <person name="Wilson G."/>
            <person name="Kumar K."/>
            <person name="McCouch S."/>
            <person name="Juretic N."/>
            <person name="Hoen D."/>
            <person name="Wright S."/>
            <person name="Bruskiewich R."/>
            <person name="Bureau T."/>
            <person name="Miyao A."/>
            <person name="Hirochika H."/>
            <person name="Nishikawa T."/>
            <person name="Kadowaki K."/>
            <person name="Sugiura M."/>
            <person name="Burr B."/>
            <person name="Sasaki T."/>
        </authorList>
    </citation>
    <scope>NUCLEOTIDE SEQUENCE [LARGE SCALE GENOMIC DNA]</scope>
    <source>
        <strain evidence="3">cv. Nipponbare</strain>
    </source>
</reference>